<feature type="transmembrane region" description="Helical" evidence="3">
    <location>
        <begin position="294"/>
        <end position="315"/>
    </location>
</feature>
<comment type="caution">
    <text evidence="5">The sequence shown here is derived from an EMBL/GenBank/DDBJ whole genome shotgun (WGS) entry which is preliminary data.</text>
</comment>
<feature type="compositionally biased region" description="Polar residues" evidence="2">
    <location>
        <begin position="1"/>
        <end position="20"/>
    </location>
</feature>
<keyword evidence="3" id="KW-0812">Transmembrane</keyword>
<feature type="region of interest" description="Disordered" evidence="2">
    <location>
        <begin position="1"/>
        <end position="24"/>
    </location>
</feature>
<evidence type="ECO:0000256" key="1">
    <source>
        <dbReference type="PROSITE-ProRule" id="PRU00023"/>
    </source>
</evidence>
<gene>
    <name evidence="5" type="ORF">QVD17_27562</name>
</gene>
<accession>A0AAD8KB94</accession>
<reference evidence="5" key="1">
    <citation type="journal article" date="2023" name="bioRxiv">
        <title>Improved chromosome-level genome assembly for marigold (Tagetes erecta).</title>
        <authorList>
            <person name="Jiang F."/>
            <person name="Yuan L."/>
            <person name="Wang S."/>
            <person name="Wang H."/>
            <person name="Xu D."/>
            <person name="Wang A."/>
            <person name="Fan W."/>
        </authorList>
    </citation>
    <scope>NUCLEOTIDE SEQUENCE</scope>
    <source>
        <strain evidence="5">WSJ</strain>
        <tissue evidence="5">Leaf</tissue>
    </source>
</reference>
<dbReference type="PROSITE" id="PS50297">
    <property type="entry name" value="ANK_REP_REGION"/>
    <property type="match status" value="1"/>
</dbReference>
<evidence type="ECO:0000256" key="3">
    <source>
        <dbReference type="SAM" id="Phobius"/>
    </source>
</evidence>
<evidence type="ECO:0000259" key="4">
    <source>
        <dbReference type="Pfam" id="PF13962"/>
    </source>
</evidence>
<feature type="domain" description="PGG" evidence="4">
    <location>
        <begin position="528"/>
        <end position="640"/>
    </location>
</feature>
<keyword evidence="3" id="KW-1133">Transmembrane helix</keyword>
<dbReference type="SUPFAM" id="SSF48403">
    <property type="entry name" value="Ankyrin repeat"/>
    <property type="match status" value="1"/>
</dbReference>
<keyword evidence="6" id="KW-1185">Reference proteome</keyword>
<dbReference type="InterPro" id="IPR036770">
    <property type="entry name" value="Ankyrin_rpt-contain_sf"/>
</dbReference>
<dbReference type="InterPro" id="IPR002110">
    <property type="entry name" value="Ankyrin_rpt"/>
</dbReference>
<dbReference type="Proteomes" id="UP001229421">
    <property type="component" value="Unassembled WGS sequence"/>
</dbReference>
<name>A0AAD8KB94_TARER</name>
<feature type="transmembrane region" description="Helical" evidence="3">
    <location>
        <begin position="616"/>
        <end position="642"/>
    </location>
</feature>
<feature type="transmembrane region" description="Helical" evidence="3">
    <location>
        <begin position="576"/>
        <end position="604"/>
    </location>
</feature>
<dbReference type="GO" id="GO:0016020">
    <property type="term" value="C:membrane"/>
    <property type="evidence" value="ECO:0007669"/>
    <property type="project" value="TreeGrafter"/>
</dbReference>
<protein>
    <recommendedName>
        <fullName evidence="4">PGG domain-containing protein</fullName>
    </recommendedName>
</protein>
<feature type="transmembrane region" description="Helical" evidence="3">
    <location>
        <begin position="537"/>
        <end position="556"/>
    </location>
</feature>
<dbReference type="PROSITE" id="PS50088">
    <property type="entry name" value="ANK_REPEAT"/>
    <property type="match status" value="1"/>
</dbReference>
<organism evidence="5 6">
    <name type="scientific">Tagetes erecta</name>
    <name type="common">African marigold</name>
    <dbReference type="NCBI Taxonomy" id="13708"/>
    <lineage>
        <taxon>Eukaryota</taxon>
        <taxon>Viridiplantae</taxon>
        <taxon>Streptophyta</taxon>
        <taxon>Embryophyta</taxon>
        <taxon>Tracheophyta</taxon>
        <taxon>Spermatophyta</taxon>
        <taxon>Magnoliopsida</taxon>
        <taxon>eudicotyledons</taxon>
        <taxon>Gunneridae</taxon>
        <taxon>Pentapetalae</taxon>
        <taxon>asterids</taxon>
        <taxon>campanulids</taxon>
        <taxon>Asterales</taxon>
        <taxon>Asteraceae</taxon>
        <taxon>Asteroideae</taxon>
        <taxon>Heliantheae alliance</taxon>
        <taxon>Tageteae</taxon>
        <taxon>Tagetes</taxon>
    </lineage>
</organism>
<dbReference type="Pfam" id="PF13962">
    <property type="entry name" value="PGG"/>
    <property type="match status" value="1"/>
</dbReference>
<dbReference type="SMART" id="SM00248">
    <property type="entry name" value="ANK"/>
    <property type="match status" value="3"/>
</dbReference>
<evidence type="ECO:0000313" key="6">
    <source>
        <dbReference type="Proteomes" id="UP001229421"/>
    </source>
</evidence>
<evidence type="ECO:0000256" key="2">
    <source>
        <dbReference type="SAM" id="MobiDB-lite"/>
    </source>
</evidence>
<sequence>MKGSSNTLNFHQETSTTEEGGNSIEIIIVPTGTETNNEDTQNRENMDEQKWILHKATIIGDWLHIGEILKKHKSLATEAISDDGNTVLHIAVGLGHNVLLKKLFPFINAEQLLQKRHSDGSTALHIAAIVGNKQAAELLVKKNSRLLQIQDNKGEVPLYKAYENMHLDTIEFLLKAVYYDGKSALQSFLARSVHHGVEIGDDLLVNAIYAKHYSLAAELMHKFPEFVSKSDDVLMAIAKSFPTGLNSGETLIYPSMNFCAMGIPNFVNRVLPTLARIPALPLMLCPERSADKRLLPFIGVLVLIATVPSLLVVVITFIINLALAIICLSLTFLYFLVWHLVLKQVPPFKHIERKKNQWEEAKEVLEMVCDEIDKLDYNGTHHPYYTRPILEASCKNANEVVDEILSRSREAIQSTDQDGYDIIQLAIIHRSERVYNRIYDIGERKNRYRTIVDSSRNNILHLAGRLASSSVLNQRTGAALQLQRELQWREEVKKLVFPTYITKENGFKETPDAVFTREHEKLVKEGEQWMKTTAESCSITAALITTIVFAAAITVPGGSNQEKGTPLFKSDKSFTIFAISDAISLFASTTALLVFLSILTTRFAEKDFLVSLPRRLFIGLFSLLLSTTAMMVAFSTTLFLVFCEQKPWMLAPICGLALIPIASFVTLQFPLMLDLFSSTYIPIFGKQRSTLTRRFNPNDKSK</sequence>
<dbReference type="Pfam" id="PF12796">
    <property type="entry name" value="Ank_2"/>
    <property type="match status" value="1"/>
</dbReference>
<evidence type="ECO:0000313" key="5">
    <source>
        <dbReference type="EMBL" id="KAK1418418.1"/>
    </source>
</evidence>
<keyword evidence="3" id="KW-0472">Membrane</keyword>
<dbReference type="PANTHER" id="PTHR24177:SF475">
    <property type="entry name" value="ANKYRIN REPEAT-CONTAINING DOMAIN, PGG DOMAIN PROTEIN-RELATED"/>
    <property type="match status" value="1"/>
</dbReference>
<proteinExistence type="predicted"/>
<feature type="transmembrane region" description="Helical" evidence="3">
    <location>
        <begin position="648"/>
        <end position="667"/>
    </location>
</feature>
<feature type="repeat" description="ANK" evidence="1">
    <location>
        <begin position="119"/>
        <end position="151"/>
    </location>
</feature>
<dbReference type="PANTHER" id="PTHR24177">
    <property type="entry name" value="CASKIN"/>
    <property type="match status" value="1"/>
</dbReference>
<dbReference type="EMBL" id="JAUHHV010000007">
    <property type="protein sequence ID" value="KAK1418418.1"/>
    <property type="molecule type" value="Genomic_DNA"/>
</dbReference>
<dbReference type="InterPro" id="IPR026961">
    <property type="entry name" value="PGG_dom"/>
</dbReference>
<dbReference type="Gene3D" id="1.25.40.20">
    <property type="entry name" value="Ankyrin repeat-containing domain"/>
    <property type="match status" value="1"/>
</dbReference>
<keyword evidence="1" id="KW-0040">ANK repeat</keyword>
<dbReference type="AlphaFoldDB" id="A0AAD8KB94"/>
<feature type="transmembrane region" description="Helical" evidence="3">
    <location>
        <begin position="321"/>
        <end position="342"/>
    </location>
</feature>